<accession>A0A0F9PMH4</accession>
<name>A0A0F9PMH4_9ZZZZ</name>
<proteinExistence type="predicted"/>
<protein>
    <submittedName>
        <fullName evidence="1">Uncharacterized protein</fullName>
    </submittedName>
</protein>
<dbReference type="AlphaFoldDB" id="A0A0F9PMH4"/>
<evidence type="ECO:0000313" key="1">
    <source>
        <dbReference type="EMBL" id="KKN02246.1"/>
    </source>
</evidence>
<reference evidence="1" key="1">
    <citation type="journal article" date="2015" name="Nature">
        <title>Complex archaea that bridge the gap between prokaryotes and eukaryotes.</title>
        <authorList>
            <person name="Spang A."/>
            <person name="Saw J.H."/>
            <person name="Jorgensen S.L."/>
            <person name="Zaremba-Niedzwiedzka K."/>
            <person name="Martijn J."/>
            <person name="Lind A.E."/>
            <person name="van Eijk R."/>
            <person name="Schleper C."/>
            <person name="Guy L."/>
            <person name="Ettema T.J."/>
        </authorList>
    </citation>
    <scope>NUCLEOTIDE SEQUENCE</scope>
</reference>
<organism evidence="1">
    <name type="scientific">marine sediment metagenome</name>
    <dbReference type="NCBI Taxonomy" id="412755"/>
    <lineage>
        <taxon>unclassified sequences</taxon>
        <taxon>metagenomes</taxon>
        <taxon>ecological metagenomes</taxon>
    </lineage>
</organism>
<comment type="caution">
    <text evidence="1">The sequence shown here is derived from an EMBL/GenBank/DDBJ whole genome shotgun (WGS) entry which is preliminary data.</text>
</comment>
<dbReference type="EMBL" id="LAZR01005170">
    <property type="protein sequence ID" value="KKN02246.1"/>
    <property type="molecule type" value="Genomic_DNA"/>
</dbReference>
<gene>
    <name evidence="1" type="ORF">LCGC14_1119640</name>
</gene>
<sequence>MGRKNPLNLPNIEKWMNFLDSFFNINFHVRLGHFSVREYKY</sequence>